<evidence type="ECO:0000313" key="10">
    <source>
        <dbReference type="Proteomes" id="UP001220610"/>
    </source>
</evidence>
<keyword evidence="6 7" id="KW-0472">Membrane</keyword>
<evidence type="ECO:0000256" key="4">
    <source>
        <dbReference type="ARBA" id="ARBA00023002"/>
    </source>
</evidence>
<evidence type="ECO:0000256" key="5">
    <source>
        <dbReference type="ARBA" id="ARBA00023098"/>
    </source>
</evidence>
<feature type="transmembrane region" description="Helical" evidence="7">
    <location>
        <begin position="48"/>
        <end position="65"/>
    </location>
</feature>
<dbReference type="GO" id="GO:0050479">
    <property type="term" value="F:glyceryl-ether monooxygenase activity"/>
    <property type="evidence" value="ECO:0007669"/>
    <property type="project" value="TreeGrafter"/>
</dbReference>
<keyword evidence="4" id="KW-0560">Oxidoreductase</keyword>
<evidence type="ECO:0000313" key="9">
    <source>
        <dbReference type="EMBL" id="WEK38144.1"/>
    </source>
</evidence>
<dbReference type="PANTHER" id="PTHR21624:SF1">
    <property type="entry name" value="ALKYLGLYCEROL MONOOXYGENASE"/>
    <property type="match status" value="1"/>
</dbReference>
<comment type="subcellular location">
    <subcellularLocation>
        <location evidence="1">Endomembrane system</location>
        <topology evidence="1">Multi-pass membrane protein</topology>
    </subcellularLocation>
</comment>
<dbReference type="EMBL" id="CP119311">
    <property type="protein sequence ID" value="WEK38144.1"/>
    <property type="molecule type" value="Genomic_DNA"/>
</dbReference>
<feature type="transmembrane region" description="Helical" evidence="7">
    <location>
        <begin position="77"/>
        <end position="95"/>
    </location>
</feature>
<name>A0AAJ5WXS8_9BACT</name>
<dbReference type="GO" id="GO:0006643">
    <property type="term" value="P:membrane lipid metabolic process"/>
    <property type="evidence" value="ECO:0007669"/>
    <property type="project" value="TreeGrafter"/>
</dbReference>
<dbReference type="GO" id="GO:0012505">
    <property type="term" value="C:endomembrane system"/>
    <property type="evidence" value="ECO:0007669"/>
    <property type="project" value="UniProtKB-SubCell"/>
</dbReference>
<sequence>MKLNLLALAVPLFVTLMVLEFLIARKKKLPYFNLHHSVSNISIGIAERLLDVWVIGIFYFFYDYLQTHFGLFEIKPGILLWFFLLLCTDFCWYWYHRLAHEVNIFWAAHVVHHQSEDYNYTVSARITVFQAFLRTGFWAVLPLIGFPASMITSILLVHGLYPFFVHTRLIGKMGILEYFLVTPSHHRVHHASNEAYLDKNYGDVFIIWDKLFGTFQKEEKDITIKYGLTHPLNSYSFLWQHFHYFTELLVAIKRQKGFRQKLGMLFGRPELLDPGIRVEVEKRFLVRNTLTSVNQPLNRYVVWQIGLTVVLLFVFILLEYQLPVAQQLLISVAILLTLINCGAIMEQKRWIFYLEFLRLVTVAIGLVLAWPAIWLSSLLLLTALALASYSGPIRAFYLRAVYSRNQDVHFNT</sequence>
<organism evidence="9 10">
    <name type="scientific">Candidatus Pseudobacter hemicellulosilyticus</name>
    <dbReference type="NCBI Taxonomy" id="3121375"/>
    <lineage>
        <taxon>Bacteria</taxon>
        <taxon>Pseudomonadati</taxon>
        <taxon>Bacteroidota</taxon>
        <taxon>Chitinophagia</taxon>
        <taxon>Chitinophagales</taxon>
        <taxon>Chitinophagaceae</taxon>
        <taxon>Pseudobacter</taxon>
    </lineage>
</organism>
<keyword evidence="5" id="KW-0443">Lipid metabolism</keyword>
<evidence type="ECO:0000256" key="3">
    <source>
        <dbReference type="ARBA" id="ARBA00022989"/>
    </source>
</evidence>
<feature type="transmembrane region" description="Helical" evidence="7">
    <location>
        <begin position="300"/>
        <end position="318"/>
    </location>
</feature>
<feature type="transmembrane region" description="Helical" evidence="7">
    <location>
        <begin position="379"/>
        <end position="397"/>
    </location>
</feature>
<protein>
    <submittedName>
        <fullName evidence="9">Sterol desaturase family protein</fullName>
    </submittedName>
</protein>
<keyword evidence="3 7" id="KW-1133">Transmembrane helix</keyword>
<evidence type="ECO:0000256" key="6">
    <source>
        <dbReference type="ARBA" id="ARBA00023136"/>
    </source>
</evidence>
<keyword evidence="2 7" id="KW-0812">Transmembrane</keyword>
<dbReference type="GO" id="GO:0016020">
    <property type="term" value="C:membrane"/>
    <property type="evidence" value="ECO:0007669"/>
    <property type="project" value="GOC"/>
</dbReference>
<evidence type="ECO:0000256" key="1">
    <source>
        <dbReference type="ARBA" id="ARBA00004127"/>
    </source>
</evidence>
<dbReference type="AlphaFoldDB" id="A0AAJ5WXS8"/>
<dbReference type="Pfam" id="PF04116">
    <property type="entry name" value="FA_hydroxylase"/>
    <property type="match status" value="1"/>
</dbReference>
<feature type="domain" description="Fatty acid hydroxylase" evidence="8">
    <location>
        <begin position="81"/>
        <end position="214"/>
    </location>
</feature>
<gene>
    <name evidence="9" type="ORF">P0Y53_11620</name>
</gene>
<dbReference type="GO" id="GO:0008610">
    <property type="term" value="P:lipid biosynthetic process"/>
    <property type="evidence" value="ECO:0007669"/>
    <property type="project" value="InterPro"/>
</dbReference>
<dbReference type="InterPro" id="IPR006694">
    <property type="entry name" value="Fatty_acid_hydroxylase"/>
</dbReference>
<evidence type="ECO:0000256" key="7">
    <source>
        <dbReference type="SAM" id="Phobius"/>
    </source>
</evidence>
<dbReference type="PANTHER" id="PTHR21624">
    <property type="entry name" value="STEROL DESATURASE-RELATED PROTEIN"/>
    <property type="match status" value="1"/>
</dbReference>
<feature type="transmembrane region" description="Helical" evidence="7">
    <location>
        <begin position="356"/>
        <end position="373"/>
    </location>
</feature>
<reference evidence="9" key="1">
    <citation type="submission" date="2023-03" db="EMBL/GenBank/DDBJ databases">
        <title>Andean soil-derived lignocellulolytic bacterial consortium as a source of novel taxa and putative plastic-active enzymes.</title>
        <authorList>
            <person name="Diaz-Garcia L."/>
            <person name="Chuvochina M."/>
            <person name="Feuerriegel G."/>
            <person name="Bunk B."/>
            <person name="Sproer C."/>
            <person name="Streit W.R."/>
            <person name="Rodriguez L.M."/>
            <person name="Overmann J."/>
            <person name="Jimenez D.J."/>
        </authorList>
    </citation>
    <scope>NUCLEOTIDE SEQUENCE</scope>
    <source>
        <strain evidence="9">MAG 7</strain>
    </source>
</reference>
<feature type="transmembrane region" description="Helical" evidence="7">
    <location>
        <begin position="324"/>
        <end position="344"/>
    </location>
</feature>
<dbReference type="Proteomes" id="UP001220610">
    <property type="component" value="Chromosome"/>
</dbReference>
<accession>A0AAJ5WXS8</accession>
<dbReference type="InterPro" id="IPR051689">
    <property type="entry name" value="Sterol_desaturase/TMEM195"/>
</dbReference>
<feature type="transmembrane region" description="Helical" evidence="7">
    <location>
        <begin position="137"/>
        <end position="164"/>
    </location>
</feature>
<evidence type="ECO:0000256" key="2">
    <source>
        <dbReference type="ARBA" id="ARBA00022692"/>
    </source>
</evidence>
<evidence type="ECO:0000259" key="8">
    <source>
        <dbReference type="Pfam" id="PF04116"/>
    </source>
</evidence>
<dbReference type="GO" id="GO:0005506">
    <property type="term" value="F:iron ion binding"/>
    <property type="evidence" value="ECO:0007669"/>
    <property type="project" value="InterPro"/>
</dbReference>
<proteinExistence type="predicted"/>